<evidence type="ECO:0000313" key="2">
    <source>
        <dbReference type="Proteomes" id="UP000526734"/>
    </source>
</evidence>
<dbReference type="AlphaFoldDB" id="A0A7W3VVI8"/>
<evidence type="ECO:0000313" key="1">
    <source>
        <dbReference type="EMBL" id="MBB1154008.1"/>
    </source>
</evidence>
<dbReference type="Proteomes" id="UP000526734">
    <property type="component" value="Unassembled WGS sequence"/>
</dbReference>
<proteinExistence type="predicted"/>
<name>A0A7W3VVI8_9PSEU</name>
<comment type="caution">
    <text evidence="1">The sequence shown here is derived from an EMBL/GenBank/DDBJ whole genome shotgun (WGS) entry which is preliminary data.</text>
</comment>
<accession>A0A7W3VVI8</accession>
<sequence>MSTFAFPKLQYAVWDGTNVAEIGEFVHGAFVAADGSLQYPGVPGMGVPITSDHGVYVVGTPGGVYPIGVFATEVEFLAAYSPVSN</sequence>
<dbReference type="RefSeq" id="WP_182891098.1">
    <property type="nucleotide sequence ID" value="NZ_JACGZW010000004.1"/>
</dbReference>
<organism evidence="1 2">
    <name type="scientific">Amycolatopsis dendrobii</name>
    <dbReference type="NCBI Taxonomy" id="2760662"/>
    <lineage>
        <taxon>Bacteria</taxon>
        <taxon>Bacillati</taxon>
        <taxon>Actinomycetota</taxon>
        <taxon>Actinomycetes</taxon>
        <taxon>Pseudonocardiales</taxon>
        <taxon>Pseudonocardiaceae</taxon>
        <taxon>Amycolatopsis</taxon>
    </lineage>
</organism>
<gene>
    <name evidence="1" type="ORF">H4281_12770</name>
</gene>
<keyword evidence="2" id="KW-1185">Reference proteome</keyword>
<protein>
    <submittedName>
        <fullName evidence="1">Uncharacterized protein</fullName>
    </submittedName>
</protein>
<dbReference type="EMBL" id="JACGZW010000004">
    <property type="protein sequence ID" value="MBB1154008.1"/>
    <property type="molecule type" value="Genomic_DNA"/>
</dbReference>
<reference evidence="1 2" key="1">
    <citation type="submission" date="2020-08" db="EMBL/GenBank/DDBJ databases">
        <title>Amycolatopsis sp. nov. DR6-1 isolated from Dendrobium heterocarpum.</title>
        <authorList>
            <person name="Tedsree N."/>
            <person name="Kuncharoen N."/>
            <person name="Likhitwitayawuid K."/>
            <person name="Tanasupawat S."/>
        </authorList>
    </citation>
    <scope>NUCLEOTIDE SEQUENCE [LARGE SCALE GENOMIC DNA]</scope>
    <source>
        <strain evidence="1 2">DR6-1</strain>
    </source>
</reference>